<comment type="caution">
    <text evidence="5">The sequence shown here is derived from an EMBL/GenBank/DDBJ whole genome shotgun (WGS) entry which is preliminary data.</text>
</comment>
<sequence length="156" mass="17401">MRNYDLSPLLRQWIGFDKLASSMQGNQESLSFPPYNIEKSDDNHYRITLALAGFKQQGLNIEVEGPRLTITGKPEAAERQVEYLHQGLVCKEFSLSFTLAEHMSVSQAEFINGLLHIDLERHIPESQQPRSIAIGSQTEQLALSASADSQAGSDQQ</sequence>
<dbReference type="PANTHER" id="PTHR47062:SF2">
    <property type="entry name" value="SMALL HEAT SHOCK PROTEIN IBPB"/>
    <property type="match status" value="1"/>
</dbReference>
<dbReference type="InterPro" id="IPR037913">
    <property type="entry name" value="ACD_IbpA/B"/>
</dbReference>
<evidence type="ECO:0000313" key="6">
    <source>
        <dbReference type="Proteomes" id="UP000295719"/>
    </source>
</evidence>
<proteinExistence type="inferred from homology"/>
<dbReference type="RefSeq" id="WP_131865601.1">
    <property type="nucleotide sequence ID" value="NZ_SMCR01000005.1"/>
</dbReference>
<dbReference type="CDD" id="cd06470">
    <property type="entry name" value="ACD_IbpA-B_like"/>
    <property type="match status" value="1"/>
</dbReference>
<accession>A0A4R3YW53</accession>
<keyword evidence="6" id="KW-1185">Reference proteome</keyword>
<feature type="domain" description="SHSP" evidence="4">
    <location>
        <begin position="26"/>
        <end position="137"/>
    </location>
</feature>
<gene>
    <name evidence="5" type="ORF">EDC52_10595</name>
</gene>
<dbReference type="Proteomes" id="UP000295719">
    <property type="component" value="Unassembled WGS sequence"/>
</dbReference>
<keyword evidence="1" id="KW-0346">Stress response</keyword>
<dbReference type="EMBL" id="SMCR01000005">
    <property type="protein sequence ID" value="TCV95493.1"/>
    <property type="molecule type" value="Genomic_DNA"/>
</dbReference>
<dbReference type="SUPFAM" id="SSF49764">
    <property type="entry name" value="HSP20-like chaperones"/>
    <property type="match status" value="1"/>
</dbReference>
<dbReference type="PANTHER" id="PTHR47062">
    <property type="match status" value="1"/>
</dbReference>
<dbReference type="NCBIfam" id="NF008618">
    <property type="entry name" value="PRK11597.1"/>
    <property type="match status" value="1"/>
</dbReference>
<dbReference type="InterPro" id="IPR002068">
    <property type="entry name" value="A-crystallin/Hsp20_dom"/>
</dbReference>
<organism evidence="5 6">
    <name type="scientific">Biostraticola tofi</name>
    <dbReference type="NCBI Taxonomy" id="466109"/>
    <lineage>
        <taxon>Bacteria</taxon>
        <taxon>Pseudomonadati</taxon>
        <taxon>Pseudomonadota</taxon>
        <taxon>Gammaproteobacteria</taxon>
        <taxon>Enterobacterales</taxon>
        <taxon>Bruguierivoracaceae</taxon>
        <taxon>Biostraticola</taxon>
    </lineage>
</organism>
<evidence type="ECO:0000256" key="3">
    <source>
        <dbReference type="RuleBase" id="RU003616"/>
    </source>
</evidence>
<comment type="similarity">
    <text evidence="2 3">Belongs to the small heat shock protein (HSP20) family.</text>
</comment>
<dbReference type="OrthoDB" id="6871152at2"/>
<evidence type="ECO:0000256" key="2">
    <source>
        <dbReference type="PROSITE-ProRule" id="PRU00285"/>
    </source>
</evidence>
<evidence type="ECO:0000256" key="1">
    <source>
        <dbReference type="ARBA" id="ARBA00023016"/>
    </source>
</evidence>
<dbReference type="Gene3D" id="2.60.40.790">
    <property type="match status" value="1"/>
</dbReference>
<evidence type="ECO:0000259" key="4">
    <source>
        <dbReference type="PROSITE" id="PS01031"/>
    </source>
</evidence>
<reference evidence="5 6" key="1">
    <citation type="submission" date="2019-03" db="EMBL/GenBank/DDBJ databases">
        <title>Genomic Encyclopedia of Type Strains, Phase IV (KMG-IV): sequencing the most valuable type-strain genomes for metagenomic binning, comparative biology and taxonomic classification.</title>
        <authorList>
            <person name="Goeker M."/>
        </authorList>
    </citation>
    <scope>NUCLEOTIDE SEQUENCE [LARGE SCALE GENOMIC DNA]</scope>
    <source>
        <strain evidence="5 6">DSM 19580</strain>
    </source>
</reference>
<dbReference type="AlphaFoldDB" id="A0A4R3YW53"/>
<evidence type="ECO:0000313" key="5">
    <source>
        <dbReference type="EMBL" id="TCV95493.1"/>
    </source>
</evidence>
<dbReference type="InterPro" id="IPR008978">
    <property type="entry name" value="HSP20-like_chaperone"/>
</dbReference>
<name>A0A4R3YW53_9GAMM</name>
<dbReference type="Pfam" id="PF00011">
    <property type="entry name" value="HSP20"/>
    <property type="match status" value="1"/>
</dbReference>
<protein>
    <submittedName>
        <fullName evidence="5">Molecular chaperone IbpB</fullName>
    </submittedName>
</protein>
<dbReference type="PROSITE" id="PS01031">
    <property type="entry name" value="SHSP"/>
    <property type="match status" value="1"/>
</dbReference>